<evidence type="ECO:0000313" key="2">
    <source>
        <dbReference type="Proteomes" id="UP001596523"/>
    </source>
</evidence>
<evidence type="ECO:0000313" key="1">
    <source>
        <dbReference type="EMBL" id="MFC7310019.1"/>
    </source>
</evidence>
<accession>A0ABW2JWX8</accession>
<dbReference type="Proteomes" id="UP001596523">
    <property type="component" value="Unassembled WGS sequence"/>
</dbReference>
<dbReference type="RefSeq" id="WP_381839733.1">
    <property type="nucleotide sequence ID" value="NZ_JBHTCF010000027.1"/>
</dbReference>
<protein>
    <submittedName>
        <fullName evidence="1">Uncharacterized protein</fullName>
    </submittedName>
</protein>
<gene>
    <name evidence="1" type="ORF">ACFQVC_38105</name>
</gene>
<comment type="caution">
    <text evidence="1">The sequence shown here is derived from an EMBL/GenBank/DDBJ whole genome shotgun (WGS) entry which is preliminary data.</text>
</comment>
<reference evidence="2" key="1">
    <citation type="journal article" date="2019" name="Int. J. Syst. Evol. Microbiol.">
        <title>The Global Catalogue of Microorganisms (GCM) 10K type strain sequencing project: providing services to taxonomists for standard genome sequencing and annotation.</title>
        <authorList>
            <consortium name="The Broad Institute Genomics Platform"/>
            <consortium name="The Broad Institute Genome Sequencing Center for Infectious Disease"/>
            <person name="Wu L."/>
            <person name="Ma J."/>
        </authorList>
    </citation>
    <scope>NUCLEOTIDE SEQUENCE [LARGE SCALE GENOMIC DNA]</scope>
    <source>
        <strain evidence="2">SYNS20</strain>
    </source>
</reference>
<name>A0ABW2JWX8_9ACTN</name>
<proteinExistence type="predicted"/>
<keyword evidence="2" id="KW-1185">Reference proteome</keyword>
<organism evidence="1 2">
    <name type="scientific">Streptomyces monticola</name>
    <dbReference type="NCBI Taxonomy" id="2666263"/>
    <lineage>
        <taxon>Bacteria</taxon>
        <taxon>Bacillati</taxon>
        <taxon>Actinomycetota</taxon>
        <taxon>Actinomycetes</taxon>
        <taxon>Kitasatosporales</taxon>
        <taxon>Streptomycetaceae</taxon>
        <taxon>Streptomyces</taxon>
    </lineage>
</organism>
<dbReference type="EMBL" id="JBHTCF010000027">
    <property type="protein sequence ID" value="MFC7310019.1"/>
    <property type="molecule type" value="Genomic_DNA"/>
</dbReference>
<sequence length="659" mass="73566">MSTASEQPDRAGTPEVRVIPVGPFRNRAGEFEHRLPPVSRAHKAEVLLGELDEARISPAMRERLSQMAVDPAELEASRPERHRIETGWLHILRFRAYTLLLSMAVENDRLLAEAQYAADPQADLRVALSMPEPHKYYAALVHDDAFEDLMDSVDRAARKVRGQNSQEVGERLVELPLTVVPALFRDAAGRESEDVTTVDGNSRLISCLDRIQLEEGWLDGTKSTTPVTALPSQLMRLDLKRRRELIRKSIKKSYGTLRDPEESQTERNRAAVSLNAMTVPVQIIVGYEDDRPEYGTRRFPAAVRSLLVRMNVGVTPFESGAQHAVVAEEIVRALYDEGLFGGEPSCDAEDFRDALIGRGQVRRAMKNLGFDPGFPDQRFALVVEQLTRKERTFNRVFRDKLQKEGRLGIKDRNDAVAELGLRSYSASRTEKQLQSIRRALDTGCLWQELVDKAWFADPVYTDSAIDNVCRKAGQGSDQDRLYLGVIGMIALVTSGHLLAARGSAEQLVGGAVIARSSVGQVIKSLLDKPGGRKLLADAVKRTRKGLDPRWWDAREKRLVEQPADWRGANFDAHLRLAAHAGFGGSDAGNPAAREEALLTRFQATLTTVGEQLDDLISEREKNGTKDRLSWVEVEASMELLDGIKEDLQGISESRRKKRR</sequence>